<dbReference type="Pfam" id="PF02687">
    <property type="entry name" value="FtsX"/>
    <property type="match status" value="2"/>
</dbReference>
<keyword evidence="2" id="KW-1003">Cell membrane</keyword>
<evidence type="ECO:0000256" key="5">
    <source>
        <dbReference type="ARBA" id="ARBA00023136"/>
    </source>
</evidence>
<feature type="transmembrane region" description="Helical" evidence="7">
    <location>
        <begin position="388"/>
        <end position="413"/>
    </location>
</feature>
<accession>A0A0H3XNF5</accession>
<dbReference type="PANTHER" id="PTHR30572">
    <property type="entry name" value="MEMBRANE COMPONENT OF TRANSPORTER-RELATED"/>
    <property type="match status" value="1"/>
</dbReference>
<evidence type="ECO:0000256" key="2">
    <source>
        <dbReference type="ARBA" id="ARBA00022475"/>
    </source>
</evidence>
<dbReference type="InterPro" id="IPR003838">
    <property type="entry name" value="ABC3_permease_C"/>
</dbReference>
<feature type="transmembrane region" description="Helical" evidence="7">
    <location>
        <begin position="557"/>
        <end position="580"/>
    </location>
</feature>
<feature type="transmembrane region" description="Helical" evidence="7">
    <location>
        <begin position="486"/>
        <end position="509"/>
    </location>
</feature>
<reference evidence="10" key="2">
    <citation type="submission" date="2015-06" db="EMBL/GenBank/DDBJ databases">
        <title>Complete genome sequence of Spiroplasma eriocheiris TDA-040725-5 (DSM 21848).</title>
        <authorList>
            <person name="Lo W.-S."/>
            <person name="Kuo C.-H."/>
        </authorList>
    </citation>
    <scope>NUCLEOTIDE SEQUENCE [LARGE SCALE GENOMIC DNA]</scope>
    <source>
        <strain evidence="10">TDA-040725-5</strain>
    </source>
</reference>
<feature type="domain" description="ABC3 transporter permease C-terminal" evidence="8">
    <location>
        <begin position="396"/>
        <end position="511"/>
    </location>
</feature>
<feature type="transmembrane region" description="Helical" evidence="7">
    <location>
        <begin position="434"/>
        <end position="458"/>
    </location>
</feature>
<evidence type="ECO:0000313" key="9">
    <source>
        <dbReference type="EMBL" id="AKM54762.1"/>
    </source>
</evidence>
<evidence type="ECO:0000256" key="6">
    <source>
        <dbReference type="ARBA" id="ARBA00038076"/>
    </source>
</evidence>
<keyword evidence="4 7" id="KW-1133">Transmembrane helix</keyword>
<protein>
    <submittedName>
        <fullName evidence="9">ABC transporter permease</fullName>
    </submittedName>
</protein>
<dbReference type="GO" id="GO:0005886">
    <property type="term" value="C:plasma membrane"/>
    <property type="evidence" value="ECO:0007669"/>
    <property type="project" value="UniProtKB-SubCell"/>
</dbReference>
<evidence type="ECO:0000256" key="7">
    <source>
        <dbReference type="SAM" id="Phobius"/>
    </source>
</evidence>
<dbReference type="GO" id="GO:0022857">
    <property type="term" value="F:transmembrane transporter activity"/>
    <property type="evidence" value="ECO:0007669"/>
    <property type="project" value="TreeGrafter"/>
</dbReference>
<dbReference type="STRING" id="315358.SERIO_v1c12130"/>
<gene>
    <name evidence="9" type="ORF">SERIO_v1c12130</name>
</gene>
<dbReference type="PATRIC" id="fig|743698.3.peg.1225"/>
<dbReference type="Proteomes" id="UP000035661">
    <property type="component" value="Chromosome"/>
</dbReference>
<sequence length="1381" mass="155474">MKINKKSHRPNFMRGVNLLFKNVFKDVFKNWIQVIILTFLIIISAVGFTVLQTTTTRMKGEYNIAIKEGRLHSAIFEAEFASKTSDPNNPLGPDVFNDYGVKGNYNQRVMYEIQENFNSLYPSVYNTFDYIRRETRLFDKKIANENYLFKTIAYGNKSNLTPNGKIPFTPTVDNLIITARGTYMNGQQYDGHLYGGMNIDSTGVATRAAEDDVVVDPIFARQNNLVLGDYLCPQLDDGKLTCDPTKIDPKTTVPLRIVAFGYTPDFTYPMVDPTTVLPDTKKDALIYVNPQMFGLVWSDADPTNDYPMEYWKQYPTNDMMALSSIADKETYYSIKINDSRLTPEVLNKQMDYYMTLAAGNKGKYIYRIYDQNYRFSPRTSMMNDMTTLYTTALTIGLVIILIIAFFIIVLLIRKQIAFARQRIATLKSLGYDKLTVIGAYSAYPLTIGIIGGLIGWFIGTAIQNLPVNAFQKFFAMPFAGFNWSGGAFAISAILITAVLVLITFFTGWFTISGDVLKLYAEQKQTKLVSTIQRTLTKINPRRNFHVRFQIAIFTKSLGRMMITFIALIIGSALITAAIFAPKSLTTMIDKTYKNKDYQGVSHYELPIWNSPLSTYRTYDLSVGNHDDNPFLGQDAINGKIAPYNLLPVHIDPYIVNSNLELAKKNVLMSVIGSGQLQNSNWLLYNKDYIQSMITAENAGLYSDPSVAPFAYITCSIALPDYSSVIAGTMSTYEFALKYAQPDPNEPGKIIWYQIVDTNGIPQKITDRDGKEIPIPSDVNLKPMSAGVCSYEGVLTRSPWFVRERLSSPDLNLQYGIGFGAIPYNPNTDQSAIYFNPVIKKINNHNNMDGNKDSIDGYGINPYNYYVDNNGDPHYLNLTNLYDEHGHNLINNLENYEVDLSNPSAVLPVVINQALAKKLNIKNGDVLTISPNNDTLQYYNGTRVRNYEPFNVNGTNTSDLDYTSIQKGFGGNSMTQQLRDAFWPNQSTVKVGSDTFDLAIQPYMDSVQSSKGSDLAYKGEHRLYYSNNAQNQTTMGHLIYENKVFTSAVTKEQQVQVVGIDEDYGNGKMYTLNEQTRFKNLENIKDGNGDLIGPKLYAERILNFDKLRDYLVPIFNLSNLNASTLNYTAGLYNSYLYGKAYDAITQTIDFKIVNSWSTSEKLEFYNHLRLFDSLYPVWNAKFTTSTALDDVQSSIGLHQNEGDYTRLTLGGGQEFGPGADLTTMYPQYGYAGLTFDALLSQQLHVIESFVNLITIALYFFLAIAIAICFIIIVFTANMIITENKRLISTMKVVGYRNREITKAILGMYFPVIVVGLGLGILAGWFIYAAVIGALVGWFVLPIIKTWLLFVIIIIIVLITYIISLLGGYISLKRTRVLDALQE</sequence>
<evidence type="ECO:0000313" key="10">
    <source>
        <dbReference type="Proteomes" id="UP000035661"/>
    </source>
</evidence>
<comment type="subcellular location">
    <subcellularLocation>
        <location evidence="1">Cell membrane</location>
        <topology evidence="1">Multi-pass membrane protein</topology>
    </subcellularLocation>
</comment>
<dbReference type="KEGG" id="seri:SERIO_v1c12130"/>
<proteinExistence type="inferred from homology"/>
<comment type="similarity">
    <text evidence="6">Belongs to the ABC-4 integral membrane protein family.</text>
</comment>
<evidence type="ECO:0000256" key="1">
    <source>
        <dbReference type="ARBA" id="ARBA00004651"/>
    </source>
</evidence>
<dbReference type="RefSeq" id="WP_047791940.1">
    <property type="nucleotide sequence ID" value="NZ_CP011856.1"/>
</dbReference>
<name>A0A0H3XNF5_9MOLU</name>
<feature type="domain" description="ABC3 transporter permease C-terminal" evidence="8">
    <location>
        <begin position="1258"/>
        <end position="1367"/>
    </location>
</feature>
<organism evidence="9 10">
    <name type="scientific">Spiroplasma eriocheiris</name>
    <dbReference type="NCBI Taxonomy" id="315358"/>
    <lineage>
        <taxon>Bacteria</taxon>
        <taxon>Bacillati</taxon>
        <taxon>Mycoplasmatota</taxon>
        <taxon>Mollicutes</taxon>
        <taxon>Entomoplasmatales</taxon>
        <taxon>Spiroplasmataceae</taxon>
        <taxon>Spiroplasma</taxon>
    </lineage>
</organism>
<feature type="transmembrane region" description="Helical" evidence="7">
    <location>
        <begin position="31"/>
        <end position="51"/>
    </location>
</feature>
<feature type="transmembrane region" description="Helical" evidence="7">
    <location>
        <begin position="1306"/>
        <end position="1339"/>
    </location>
</feature>
<evidence type="ECO:0000256" key="3">
    <source>
        <dbReference type="ARBA" id="ARBA00022692"/>
    </source>
</evidence>
<dbReference type="PANTHER" id="PTHR30572:SF4">
    <property type="entry name" value="ABC TRANSPORTER PERMEASE YTRF"/>
    <property type="match status" value="1"/>
</dbReference>
<keyword evidence="5 7" id="KW-0472">Membrane</keyword>
<evidence type="ECO:0000256" key="4">
    <source>
        <dbReference type="ARBA" id="ARBA00022989"/>
    </source>
</evidence>
<feature type="transmembrane region" description="Helical" evidence="7">
    <location>
        <begin position="1254"/>
        <end position="1279"/>
    </location>
</feature>
<dbReference type="EMBL" id="CP011856">
    <property type="protein sequence ID" value="AKM54762.1"/>
    <property type="molecule type" value="Genomic_DNA"/>
</dbReference>
<reference evidence="9 10" key="1">
    <citation type="journal article" date="2015" name="Genome Biol. Evol.">
        <title>Found and Lost: The Fates of Horizontally Acquired Genes in Arthropod-Symbiotic Spiroplasma.</title>
        <authorList>
            <person name="Lo W.S."/>
            <person name="Gasparich G.E."/>
            <person name="Kuo C.H."/>
        </authorList>
    </citation>
    <scope>NUCLEOTIDE SEQUENCE [LARGE SCALE GENOMIC DNA]</scope>
    <source>
        <strain evidence="10">TDA-040725-5</strain>
    </source>
</reference>
<evidence type="ECO:0000259" key="8">
    <source>
        <dbReference type="Pfam" id="PF02687"/>
    </source>
</evidence>
<keyword evidence="3 7" id="KW-0812">Transmembrane</keyword>
<feature type="transmembrane region" description="Helical" evidence="7">
    <location>
        <begin position="1345"/>
        <end position="1370"/>
    </location>
</feature>
<dbReference type="InterPro" id="IPR050250">
    <property type="entry name" value="Macrolide_Exporter_MacB"/>
</dbReference>
<keyword evidence="10" id="KW-1185">Reference proteome</keyword>